<organism evidence="2">
    <name type="scientific">Candidatus Kentrum sp. LFY</name>
    <dbReference type="NCBI Taxonomy" id="2126342"/>
    <lineage>
        <taxon>Bacteria</taxon>
        <taxon>Pseudomonadati</taxon>
        <taxon>Pseudomonadota</taxon>
        <taxon>Gammaproteobacteria</taxon>
        <taxon>Candidatus Kentrum</taxon>
    </lineage>
</organism>
<keyword evidence="1" id="KW-0472">Membrane</keyword>
<reference evidence="2" key="1">
    <citation type="submission" date="2019-02" db="EMBL/GenBank/DDBJ databases">
        <authorList>
            <person name="Gruber-Vodicka R. H."/>
            <person name="Seah K. B. B."/>
        </authorList>
    </citation>
    <scope>NUCLEOTIDE SEQUENCE</scope>
    <source>
        <strain evidence="2">BECK_BY7</strain>
    </source>
</reference>
<evidence type="ECO:0000313" key="2">
    <source>
        <dbReference type="EMBL" id="VFK19331.1"/>
    </source>
</evidence>
<accession>A0A450WQL2</accession>
<protein>
    <submittedName>
        <fullName evidence="2">Uncharacterized protein</fullName>
    </submittedName>
</protein>
<dbReference type="EMBL" id="CAADFN010000056">
    <property type="protein sequence ID" value="VFK19331.1"/>
    <property type="molecule type" value="Genomic_DNA"/>
</dbReference>
<dbReference type="AlphaFoldDB" id="A0A450WQL2"/>
<evidence type="ECO:0000256" key="1">
    <source>
        <dbReference type="SAM" id="Phobius"/>
    </source>
</evidence>
<gene>
    <name evidence="2" type="ORF">BECKLFY1418C_GA0070996_105624</name>
</gene>
<proteinExistence type="predicted"/>
<keyword evidence="1" id="KW-0812">Transmembrane</keyword>
<name>A0A450WQL2_9GAMM</name>
<feature type="transmembrane region" description="Helical" evidence="1">
    <location>
        <begin position="17"/>
        <end position="37"/>
    </location>
</feature>
<sequence length="160" mass="17706">MCKVSDVLFRHFTLTRAYVIAVVMGLFFVAPISSALAQEHAVRGQIDRPADRGIVPDHYRVFGTITERLPDGYHLWIVVQIGALMWPKEPEVSVVGTSWRTPTPISEGGMGPYRLVLFLVDSEGQRSIEQWLRVGTATGNFPGLETIIGGRALDSITVQQ</sequence>
<keyword evidence="1" id="KW-1133">Transmembrane helix</keyword>